<keyword evidence="4" id="KW-1185">Reference proteome</keyword>
<sequence length="923" mass="108864">MEMESEEEKWEKLDAEFDHFVVDMKPFVLKLLHRSERQRCALWIRKLCEPSGTGAGIIGRKNRNLYAKLLLHMLKRGVLEGPFTHRPEPGTLKTLPSYMSIYFDEPNPAQAKSSSPERLPQWVMGELGTSEHKLSESWKLSSGEDSTLVLSPTDTHREQYTGKHRMSSPSISPVYREDGQNVIPKNCEVHLKKSSVSLDDSDLEARLNSWNLGIENPRYLRQKPLPVSLMTPTFSLRKSSSFHDDHFLSRMHEKELDMKTKMMEAKFHEEKLKLQQKHDADVQKILERKNNETEELKALYKKKQNEAEETIRKLEKKVQTLIRDCQVIRETKENQIAELKKICEQSTESLNNDWEKKLHSAVAEMEKEKFELQKRHTENIQELLEDTNVRLNKMEGEYMAQTQATNHMVKELEARVQQLTGEAENSNSQRQKLIQDKLELERCYQITCSELQEVKARRNLLHKEKDHLMNDYEQNMKLLQTKHDADINLLKQEHALSASKEQENKFQMEKSQLKHTYEKKVHDLQNELDKEKEDAQKKIHKFEESLKDKEEQLTRVTEVQRLQAQQADAALEEFKRQVELNSEKVYAEMKEQMEKVEADLIRSKSLREKQSTEFLWQLEDVKQRYEQQIVELKLEHEQEKTHLLQQHNAEKGSLVRDHEREIENLEKQLRAANMEHENQIQEFKKRDAQVISDMEAQVHKLREELITVNSQRKQQLVELGLLREEEKQRAARDHETVVSKLKAESEKMKMELKKTHAAETEMTLEKANSRLKQIEKEYNQKLAKSSQIIAELQTTISSLKEESSRQQLAAERRLQDVVQKFEDEKQQLIRDNDRAIKVLQDELENRSNQVRCAEKKLQHKELESQEQITYIRQEYETKFKGLMPASLRQELEDTISSLKSQVNFLQKRASILQEELTTYQGRR</sequence>
<keyword evidence="1" id="KW-0175">Coiled coil</keyword>
<proteinExistence type="predicted"/>
<dbReference type="PANTHER" id="PTHR18871">
    <property type="entry name" value="CENTROSOMAL PROTEIN OF 112 KDA"/>
    <property type="match status" value="1"/>
</dbReference>
<dbReference type="InterPro" id="IPR055310">
    <property type="entry name" value="CEP112"/>
</dbReference>
<feature type="coiled-coil region" evidence="1">
    <location>
        <begin position="888"/>
        <end position="922"/>
    </location>
</feature>
<dbReference type="Ensembl" id="ENSSVLT00005017233.1">
    <property type="protein sequence ID" value="ENSSVLP00005015517.1"/>
    <property type="gene ID" value="ENSSVLG00005012372.1"/>
</dbReference>
<feature type="coiled-coil region" evidence="1">
    <location>
        <begin position="757"/>
        <end position="863"/>
    </location>
</feature>
<reference evidence="3" key="2">
    <citation type="submission" date="2025-09" db="UniProtKB">
        <authorList>
            <consortium name="Ensembl"/>
        </authorList>
    </citation>
    <scope>IDENTIFICATION</scope>
</reference>
<dbReference type="InterPro" id="IPR027831">
    <property type="entry name" value="DUF4485"/>
</dbReference>
<dbReference type="GeneTree" id="ENSGT00390000006544"/>
<name>A0A8D2JGK7_SCIVU</name>
<dbReference type="AlphaFoldDB" id="A0A8D2JGK7"/>
<dbReference type="Proteomes" id="UP000694564">
    <property type="component" value="Chromosome 3"/>
</dbReference>
<dbReference type="OrthoDB" id="78101at2759"/>
<feature type="coiled-coil region" evidence="1">
    <location>
        <begin position="514"/>
        <end position="711"/>
    </location>
</feature>
<organism evidence="3 4">
    <name type="scientific">Sciurus vulgaris</name>
    <name type="common">Eurasian red squirrel</name>
    <dbReference type="NCBI Taxonomy" id="55149"/>
    <lineage>
        <taxon>Eukaryota</taxon>
        <taxon>Metazoa</taxon>
        <taxon>Chordata</taxon>
        <taxon>Craniata</taxon>
        <taxon>Vertebrata</taxon>
        <taxon>Euteleostomi</taxon>
        <taxon>Mammalia</taxon>
        <taxon>Eutheria</taxon>
        <taxon>Euarchontoglires</taxon>
        <taxon>Glires</taxon>
        <taxon>Rodentia</taxon>
        <taxon>Sciuromorpha</taxon>
        <taxon>Sciuridae</taxon>
        <taxon>Sciurinae</taxon>
        <taxon>Sciurini</taxon>
        <taxon>Sciurus</taxon>
    </lineage>
</organism>
<evidence type="ECO:0000313" key="3">
    <source>
        <dbReference type="Ensembl" id="ENSSVLP00005015517.1"/>
    </source>
</evidence>
<feature type="coiled-coil region" evidence="1">
    <location>
        <begin position="282"/>
        <end position="349"/>
    </location>
</feature>
<dbReference type="Pfam" id="PF14846">
    <property type="entry name" value="DUF4485"/>
    <property type="match status" value="1"/>
</dbReference>
<feature type="coiled-coil region" evidence="1">
    <location>
        <begin position="377"/>
        <end position="471"/>
    </location>
</feature>
<accession>A0A8D2JGK7</accession>
<reference evidence="3" key="1">
    <citation type="submission" date="2025-08" db="UniProtKB">
        <authorList>
            <consortium name="Ensembl"/>
        </authorList>
    </citation>
    <scope>IDENTIFICATION</scope>
</reference>
<evidence type="ECO:0000313" key="4">
    <source>
        <dbReference type="Proteomes" id="UP000694564"/>
    </source>
</evidence>
<evidence type="ECO:0000256" key="1">
    <source>
        <dbReference type="SAM" id="Coils"/>
    </source>
</evidence>
<feature type="domain" description="DUF4485" evidence="2">
    <location>
        <begin position="13"/>
        <end position="98"/>
    </location>
</feature>
<gene>
    <name evidence="3" type="primary">CEP112</name>
</gene>
<evidence type="ECO:0000259" key="2">
    <source>
        <dbReference type="Pfam" id="PF14846"/>
    </source>
</evidence>
<protein>
    <submittedName>
        <fullName evidence="3">Centrosomal protein 112</fullName>
    </submittedName>
</protein>
<dbReference type="PANTHER" id="PTHR18871:SF2">
    <property type="entry name" value="CENTROSOMAL PROTEIN OF 112 KDA"/>
    <property type="match status" value="1"/>
</dbReference>